<feature type="domain" description="HIT" evidence="4">
    <location>
        <begin position="5"/>
        <end position="113"/>
    </location>
</feature>
<dbReference type="SUPFAM" id="SSF54197">
    <property type="entry name" value="HIT-like"/>
    <property type="match status" value="1"/>
</dbReference>
<dbReference type="PRINTS" id="PR00332">
    <property type="entry name" value="HISTRIAD"/>
</dbReference>
<feature type="short sequence motif" description="Histidine triad motif" evidence="2 3">
    <location>
        <begin position="97"/>
        <end position="101"/>
    </location>
</feature>
<keyword evidence="6" id="KW-1185">Reference proteome</keyword>
<evidence type="ECO:0000256" key="1">
    <source>
        <dbReference type="PIRSR" id="PIRSR601310-1"/>
    </source>
</evidence>
<dbReference type="InterPro" id="IPR011146">
    <property type="entry name" value="HIT-like"/>
</dbReference>
<dbReference type="EMBL" id="VOHL01000007">
    <property type="protein sequence ID" value="TWS96687.1"/>
    <property type="molecule type" value="Genomic_DNA"/>
</dbReference>
<dbReference type="FunFam" id="3.30.428.10:FF:000014">
    <property type="entry name" value="Putative histidine triad (HIT) protein"/>
    <property type="match status" value="1"/>
</dbReference>
<name>A0A5C5S8V3_9STRE</name>
<gene>
    <name evidence="5" type="ORF">FRX57_06900</name>
</gene>
<evidence type="ECO:0000313" key="6">
    <source>
        <dbReference type="Proteomes" id="UP000317430"/>
    </source>
</evidence>
<dbReference type="Gene3D" id="3.30.428.10">
    <property type="entry name" value="HIT-like"/>
    <property type="match status" value="1"/>
</dbReference>
<dbReference type="PANTHER" id="PTHR46648">
    <property type="entry name" value="HIT FAMILY PROTEIN 1"/>
    <property type="match status" value="1"/>
</dbReference>
<reference evidence="5 6" key="1">
    <citation type="submission" date="2019-08" db="EMBL/GenBank/DDBJ databases">
        <authorList>
            <person name="Lei W."/>
        </authorList>
    </citation>
    <scope>NUCLEOTIDE SEQUENCE [LARGE SCALE GENOMIC DNA]</scope>
    <source>
        <strain evidence="5 6">CCUG 66496</strain>
    </source>
</reference>
<dbReference type="InterPro" id="IPR039384">
    <property type="entry name" value="HINT"/>
</dbReference>
<feature type="active site" description="Tele-AMP-histidine intermediate" evidence="1">
    <location>
        <position position="99"/>
    </location>
</feature>
<evidence type="ECO:0000313" key="5">
    <source>
        <dbReference type="EMBL" id="TWS96687.1"/>
    </source>
</evidence>
<evidence type="ECO:0000256" key="3">
    <source>
        <dbReference type="PROSITE-ProRule" id="PRU00464"/>
    </source>
</evidence>
<dbReference type="Proteomes" id="UP000317430">
    <property type="component" value="Unassembled WGS sequence"/>
</dbReference>
<evidence type="ECO:0000256" key="2">
    <source>
        <dbReference type="PIRSR" id="PIRSR601310-3"/>
    </source>
</evidence>
<dbReference type="PROSITE" id="PS51084">
    <property type="entry name" value="HIT_2"/>
    <property type="match status" value="1"/>
</dbReference>
<organism evidence="5 6">
    <name type="scientific">Streptococcus cuniculipharyngis</name>
    <dbReference type="NCBI Taxonomy" id="1562651"/>
    <lineage>
        <taxon>Bacteria</taxon>
        <taxon>Bacillati</taxon>
        <taxon>Bacillota</taxon>
        <taxon>Bacilli</taxon>
        <taxon>Lactobacillales</taxon>
        <taxon>Streptococcaceae</taxon>
        <taxon>Streptococcus</taxon>
    </lineage>
</organism>
<dbReference type="PANTHER" id="PTHR46648:SF1">
    <property type="entry name" value="ADENOSINE 5'-MONOPHOSPHORAMIDASE HNT1"/>
    <property type="match status" value="1"/>
</dbReference>
<accession>A0A5C5S8V3</accession>
<dbReference type="AlphaFoldDB" id="A0A5C5S8V3"/>
<dbReference type="GO" id="GO:0009117">
    <property type="term" value="P:nucleotide metabolic process"/>
    <property type="evidence" value="ECO:0007669"/>
    <property type="project" value="TreeGrafter"/>
</dbReference>
<dbReference type="GO" id="GO:0003824">
    <property type="term" value="F:catalytic activity"/>
    <property type="evidence" value="ECO:0007669"/>
    <property type="project" value="InterPro"/>
</dbReference>
<dbReference type="InterPro" id="IPR036265">
    <property type="entry name" value="HIT-like_sf"/>
</dbReference>
<dbReference type="Pfam" id="PF01230">
    <property type="entry name" value="HIT"/>
    <property type="match status" value="1"/>
</dbReference>
<dbReference type="RefSeq" id="WP_146568006.1">
    <property type="nucleotide sequence ID" value="NZ_VOHL01000007.1"/>
</dbReference>
<evidence type="ECO:0000259" key="4">
    <source>
        <dbReference type="PROSITE" id="PS51084"/>
    </source>
</evidence>
<comment type="caution">
    <text evidence="5">The sequence shown here is derived from an EMBL/GenBank/DDBJ whole genome shotgun (WGS) entry which is preliminary data.</text>
</comment>
<proteinExistence type="predicted"/>
<protein>
    <submittedName>
        <fullName evidence="5">HIT family protein</fullName>
    </submittedName>
</protein>
<dbReference type="CDD" id="cd01277">
    <property type="entry name" value="HINT_subgroup"/>
    <property type="match status" value="1"/>
</dbReference>
<sequence>MENCIFCQIVAGTIPAAKVYEDEQVVAFLDITQVTPGHTLIIPKQHVRNLLDMPDTTASTLFANVPKIARALTKATGAQGINLVNNNEEAAGQTVFHAHLHLLPRLGHQDGLTIDFTTNEPNFPALAELAQTISQEVSQ</sequence>
<dbReference type="InterPro" id="IPR001310">
    <property type="entry name" value="Histidine_triad_HIT"/>
</dbReference>
<dbReference type="OrthoDB" id="9784774at2"/>